<name>H1PZQ6_9BACT</name>
<reference evidence="1 2" key="1">
    <citation type="submission" date="2011-12" db="EMBL/GenBank/DDBJ databases">
        <title>The Genome Sequence of Prevotella micans F0438.</title>
        <authorList>
            <consortium name="The Broad Institute Genome Sequencing Platform"/>
            <person name="Earl A."/>
            <person name="Ward D."/>
            <person name="Feldgarden M."/>
            <person name="Gevers D."/>
            <person name="Izard J."/>
            <person name="Baranova O.V."/>
            <person name="Blanton J.M."/>
            <person name="Wade W.G."/>
            <person name="Dewhirst F.E."/>
            <person name="Young S.K."/>
            <person name="Zeng Q."/>
            <person name="Gargeya S."/>
            <person name="Fitzgerald M."/>
            <person name="Haas B."/>
            <person name="Abouelleil A."/>
            <person name="Alvarado L."/>
            <person name="Arachchi H.M."/>
            <person name="Berlin A."/>
            <person name="Chapman S.B."/>
            <person name="Gearin G."/>
            <person name="Goldberg J."/>
            <person name="Griggs A."/>
            <person name="Gujja S."/>
            <person name="Hansen M."/>
            <person name="Heiman D."/>
            <person name="Howarth C."/>
            <person name="Larimer J."/>
            <person name="Lui A."/>
            <person name="MacDonald P.J.P."/>
            <person name="McCowen C."/>
            <person name="Montmayeur A."/>
            <person name="Murphy C."/>
            <person name="Neiman D."/>
            <person name="Pearson M."/>
            <person name="Priest M."/>
            <person name="Roberts A."/>
            <person name="Saif S."/>
            <person name="Shea T."/>
            <person name="Sisk P."/>
            <person name="Stolte C."/>
            <person name="Sykes S."/>
            <person name="Wortman J."/>
            <person name="Nusbaum C."/>
            <person name="Birren B."/>
        </authorList>
    </citation>
    <scope>NUCLEOTIDE SEQUENCE [LARGE SCALE GENOMIC DNA]</scope>
    <source>
        <strain evidence="1 2">F0438</strain>
    </source>
</reference>
<comment type="caution">
    <text evidence="1">The sequence shown here is derived from an EMBL/GenBank/DDBJ whole genome shotgun (WGS) entry which is preliminary data.</text>
</comment>
<protein>
    <submittedName>
        <fullName evidence="1">Uncharacterized protein</fullName>
    </submittedName>
</protein>
<accession>H1PZQ6</accession>
<evidence type="ECO:0000313" key="1">
    <source>
        <dbReference type="EMBL" id="EHO74817.1"/>
    </source>
</evidence>
<sequence length="29" mass="3515">MERYNSFNLKEKSIMEIHNSFSLNGIIIW</sequence>
<proteinExistence type="predicted"/>
<keyword evidence="2" id="KW-1185">Reference proteome</keyword>
<dbReference type="Proteomes" id="UP000016023">
    <property type="component" value="Unassembled WGS sequence"/>
</dbReference>
<dbReference type="AlphaFoldDB" id="H1PZQ6"/>
<gene>
    <name evidence="1" type="ORF">HMPREF9140_00144</name>
</gene>
<dbReference type="HOGENOM" id="CLU_3409913_0_0_10"/>
<evidence type="ECO:0000313" key="2">
    <source>
        <dbReference type="Proteomes" id="UP000016023"/>
    </source>
</evidence>
<organism evidence="1 2">
    <name type="scientific">Prevotella micans F0438</name>
    <dbReference type="NCBI Taxonomy" id="883158"/>
    <lineage>
        <taxon>Bacteria</taxon>
        <taxon>Pseudomonadati</taxon>
        <taxon>Bacteroidota</taxon>
        <taxon>Bacteroidia</taxon>
        <taxon>Bacteroidales</taxon>
        <taxon>Prevotellaceae</taxon>
        <taxon>Prevotella</taxon>
    </lineage>
</organism>
<dbReference type="EMBL" id="AGWK01000003">
    <property type="protein sequence ID" value="EHO74817.1"/>
    <property type="molecule type" value="Genomic_DNA"/>
</dbReference>